<proteinExistence type="predicted"/>
<feature type="domain" description="PAS" evidence="8">
    <location>
        <begin position="4"/>
        <end position="75"/>
    </location>
</feature>
<evidence type="ECO:0000256" key="6">
    <source>
        <dbReference type="SAM" id="Coils"/>
    </source>
</evidence>
<dbReference type="PANTHER" id="PTHR43304">
    <property type="entry name" value="PHYTOCHROME-LIKE PROTEIN CPH1"/>
    <property type="match status" value="1"/>
</dbReference>
<dbReference type="PROSITE" id="PS50109">
    <property type="entry name" value="HIS_KIN"/>
    <property type="match status" value="1"/>
</dbReference>
<name>A0A9E7ST87_9EURY</name>
<dbReference type="EC" id="2.7.13.3" evidence="2"/>
<evidence type="ECO:0000256" key="1">
    <source>
        <dbReference type="ARBA" id="ARBA00000085"/>
    </source>
</evidence>
<comment type="catalytic activity">
    <reaction evidence="1">
        <text>ATP + protein L-histidine = ADP + protein N-phospho-L-histidine.</text>
        <dbReference type="EC" id="2.7.13.3"/>
    </reaction>
</comment>
<dbReference type="AlphaFoldDB" id="A0A9E7ST87"/>
<feature type="coiled-coil region" evidence="6">
    <location>
        <begin position="117"/>
        <end position="144"/>
    </location>
</feature>
<evidence type="ECO:0000259" key="8">
    <source>
        <dbReference type="PROSITE" id="PS50112"/>
    </source>
</evidence>
<dbReference type="CDD" id="cd00082">
    <property type="entry name" value="HisKA"/>
    <property type="match status" value="1"/>
</dbReference>
<dbReference type="SMART" id="SM00387">
    <property type="entry name" value="HATPase_c"/>
    <property type="match status" value="1"/>
</dbReference>
<feature type="domain" description="Histidine kinase" evidence="7">
    <location>
        <begin position="257"/>
        <end position="462"/>
    </location>
</feature>
<dbReference type="Pfam" id="PF13426">
    <property type="entry name" value="PAS_9"/>
    <property type="match status" value="1"/>
</dbReference>
<gene>
    <name evidence="9" type="ORF">NGM29_10820</name>
</gene>
<dbReference type="SUPFAM" id="SSF55874">
    <property type="entry name" value="ATPase domain of HSP90 chaperone/DNA topoisomerase II/histidine kinase"/>
    <property type="match status" value="1"/>
</dbReference>
<evidence type="ECO:0000256" key="5">
    <source>
        <dbReference type="ARBA" id="ARBA00022777"/>
    </source>
</evidence>
<dbReference type="Pfam" id="PF00989">
    <property type="entry name" value="PAS"/>
    <property type="match status" value="1"/>
</dbReference>
<protein>
    <recommendedName>
        <fullName evidence="2">histidine kinase</fullName>
        <ecNumber evidence="2">2.7.13.3</ecNumber>
    </recommendedName>
</protein>
<keyword evidence="5 9" id="KW-0418">Kinase</keyword>
<dbReference type="SUPFAM" id="SSF55785">
    <property type="entry name" value="PYP-like sensor domain (PAS domain)"/>
    <property type="match status" value="2"/>
</dbReference>
<dbReference type="KEGG" id="sawl:NGM29_10820"/>
<evidence type="ECO:0000256" key="4">
    <source>
        <dbReference type="ARBA" id="ARBA00022679"/>
    </source>
</evidence>
<accession>A0A9E7ST87</accession>
<dbReference type="InterPro" id="IPR003594">
    <property type="entry name" value="HATPase_dom"/>
</dbReference>
<dbReference type="Proteomes" id="UP001056855">
    <property type="component" value="Chromosome"/>
</dbReference>
<dbReference type="InterPro" id="IPR000014">
    <property type="entry name" value="PAS"/>
</dbReference>
<dbReference type="GO" id="GO:0000155">
    <property type="term" value="F:phosphorelay sensor kinase activity"/>
    <property type="evidence" value="ECO:0007669"/>
    <property type="project" value="InterPro"/>
</dbReference>
<dbReference type="InterPro" id="IPR036890">
    <property type="entry name" value="HATPase_C_sf"/>
</dbReference>
<evidence type="ECO:0000256" key="2">
    <source>
        <dbReference type="ARBA" id="ARBA00012438"/>
    </source>
</evidence>
<dbReference type="SMART" id="SM00091">
    <property type="entry name" value="PAS"/>
    <property type="match status" value="2"/>
</dbReference>
<evidence type="ECO:0000259" key="7">
    <source>
        <dbReference type="PROSITE" id="PS50109"/>
    </source>
</evidence>
<dbReference type="InterPro" id="IPR005467">
    <property type="entry name" value="His_kinase_dom"/>
</dbReference>
<evidence type="ECO:0000313" key="10">
    <source>
        <dbReference type="Proteomes" id="UP001056855"/>
    </source>
</evidence>
<dbReference type="CDD" id="cd00130">
    <property type="entry name" value="PAS"/>
    <property type="match status" value="2"/>
</dbReference>
<keyword evidence="4" id="KW-0808">Transferase</keyword>
<dbReference type="Gene3D" id="3.30.450.20">
    <property type="entry name" value="PAS domain"/>
    <property type="match status" value="2"/>
</dbReference>
<feature type="domain" description="PAS" evidence="8">
    <location>
        <begin position="130"/>
        <end position="200"/>
    </location>
</feature>
<dbReference type="PROSITE" id="PS50112">
    <property type="entry name" value="PAS"/>
    <property type="match status" value="2"/>
</dbReference>
<sequence length="467" mass="52486">MEESERRYQELIQTSPAPINLFNTSGEIIWGNDAVLALLGIDSQQELIGRSIFEFVHSDDQYTAESELMEVINEKQSSGPTLMRLTPVEGQDRTIRVATAPGQYQGDDIGQAVVIDITELNQTRAELKQEREFIETALNTIEDVFYVIDTAGNLEQWNDALIEVSGYTPEEVQTIDVEDFFIEEHTDRVSESISRAFVDGSDTIEALVQTKSGEQIPYEFRKQRLVKGYSVMGLVGIGRNISQQKSWEQHLKAVDHLLQHQFRNQLNIIRGNVDLLAAQSADADGQQITAIHESVDKMLSIFNGHKNITTQILRKDNRKQMDIVAIIDELLAEFQERYPHAELSLSSPDSVLVIAVPYIEQALHELIWNALKHNTAESPEVTITIDAETTPRKIYLTDNGPLISRHEYAFIENPETLDSTSHPTGLGLWAANIAVMSSRGSFTIEESTKNGNKIIIELPAPVNSWKE</sequence>
<evidence type="ECO:0000256" key="3">
    <source>
        <dbReference type="ARBA" id="ARBA00022553"/>
    </source>
</evidence>
<dbReference type="PANTHER" id="PTHR43304:SF1">
    <property type="entry name" value="PAC DOMAIN-CONTAINING PROTEIN"/>
    <property type="match status" value="1"/>
</dbReference>
<dbReference type="Gene3D" id="3.30.565.10">
    <property type="entry name" value="Histidine kinase-like ATPase, C-terminal domain"/>
    <property type="match status" value="1"/>
</dbReference>
<dbReference type="GeneID" id="73290544"/>
<dbReference type="RefSeq" id="WP_254156148.1">
    <property type="nucleotide sequence ID" value="NZ_CP100355.1"/>
</dbReference>
<dbReference type="InterPro" id="IPR003661">
    <property type="entry name" value="HisK_dim/P_dom"/>
</dbReference>
<keyword evidence="10" id="KW-1185">Reference proteome</keyword>
<dbReference type="InterPro" id="IPR013767">
    <property type="entry name" value="PAS_fold"/>
</dbReference>
<dbReference type="InterPro" id="IPR052162">
    <property type="entry name" value="Sensor_kinase/Photoreceptor"/>
</dbReference>
<dbReference type="EMBL" id="CP100355">
    <property type="protein sequence ID" value="UTF52285.1"/>
    <property type="molecule type" value="Genomic_DNA"/>
</dbReference>
<dbReference type="NCBIfam" id="TIGR00229">
    <property type="entry name" value="sensory_box"/>
    <property type="match status" value="2"/>
</dbReference>
<dbReference type="GO" id="GO:0006355">
    <property type="term" value="P:regulation of DNA-templated transcription"/>
    <property type="evidence" value="ECO:0007669"/>
    <property type="project" value="InterPro"/>
</dbReference>
<dbReference type="Pfam" id="PF02518">
    <property type="entry name" value="HATPase_c"/>
    <property type="match status" value="1"/>
</dbReference>
<reference evidence="9" key="1">
    <citation type="submission" date="2022-06" db="EMBL/GenBank/DDBJ databases">
        <title>Diverse halophilic archaea isolated from saline environments.</title>
        <authorList>
            <person name="Cui H.-L."/>
        </authorList>
    </citation>
    <scope>NUCLEOTIDE SEQUENCE</scope>
    <source>
        <strain evidence="9">WLHS1</strain>
    </source>
</reference>
<keyword evidence="3" id="KW-0597">Phosphoprotein</keyword>
<evidence type="ECO:0000313" key="9">
    <source>
        <dbReference type="EMBL" id="UTF52285.1"/>
    </source>
</evidence>
<dbReference type="InterPro" id="IPR035965">
    <property type="entry name" value="PAS-like_dom_sf"/>
</dbReference>
<organism evidence="9 10">
    <name type="scientific">Natronosalvus rutilus</name>
    <dbReference type="NCBI Taxonomy" id="2953753"/>
    <lineage>
        <taxon>Archaea</taxon>
        <taxon>Methanobacteriati</taxon>
        <taxon>Methanobacteriota</taxon>
        <taxon>Stenosarchaea group</taxon>
        <taxon>Halobacteria</taxon>
        <taxon>Halobacteriales</taxon>
        <taxon>Natrialbaceae</taxon>
        <taxon>Natronosalvus</taxon>
    </lineage>
</organism>
<keyword evidence="6" id="KW-0175">Coiled coil</keyword>